<dbReference type="EMBL" id="OZ037952">
    <property type="protein sequence ID" value="CAL1716281.1"/>
    <property type="molecule type" value="Genomic_DNA"/>
</dbReference>
<dbReference type="PANTHER" id="PTHR15549:SF27">
    <property type="entry name" value="CHITIN-BINDING TYPE-1 DOMAIN-CONTAINING PROTEIN"/>
    <property type="match status" value="1"/>
</dbReference>
<dbReference type="InterPro" id="IPR051694">
    <property type="entry name" value="Immunoregulatory_rcpt-like"/>
</dbReference>
<evidence type="ECO:0000313" key="7">
    <source>
        <dbReference type="EMBL" id="CAL1716281.1"/>
    </source>
</evidence>
<evidence type="ECO:0008006" key="9">
    <source>
        <dbReference type="Google" id="ProtNLM"/>
    </source>
</evidence>
<protein>
    <recommendedName>
        <fullName evidence="9">Transmembrane protein</fullName>
    </recommendedName>
</protein>
<feature type="transmembrane region" description="Helical" evidence="6">
    <location>
        <begin position="21"/>
        <end position="43"/>
    </location>
</feature>
<evidence type="ECO:0000256" key="3">
    <source>
        <dbReference type="ARBA" id="ARBA00022989"/>
    </source>
</evidence>
<accession>A0ABP1E892</accession>
<keyword evidence="2 6" id="KW-0812">Transmembrane</keyword>
<evidence type="ECO:0000256" key="6">
    <source>
        <dbReference type="SAM" id="Phobius"/>
    </source>
</evidence>
<feature type="region of interest" description="Disordered" evidence="5">
    <location>
        <begin position="185"/>
        <end position="227"/>
    </location>
</feature>
<evidence type="ECO:0000313" key="8">
    <source>
        <dbReference type="Proteomes" id="UP001497453"/>
    </source>
</evidence>
<evidence type="ECO:0000256" key="2">
    <source>
        <dbReference type="ARBA" id="ARBA00022692"/>
    </source>
</evidence>
<feature type="region of interest" description="Disordered" evidence="5">
    <location>
        <begin position="296"/>
        <end position="370"/>
    </location>
</feature>
<reference evidence="8" key="1">
    <citation type="submission" date="2024-04" db="EMBL/GenBank/DDBJ databases">
        <authorList>
            <person name="Shaw F."/>
            <person name="Minotto A."/>
        </authorList>
    </citation>
    <scope>NUCLEOTIDE SEQUENCE [LARGE SCALE GENOMIC DNA]</scope>
</reference>
<evidence type="ECO:0000256" key="1">
    <source>
        <dbReference type="ARBA" id="ARBA00004167"/>
    </source>
</evidence>
<dbReference type="Gene3D" id="1.20.5.510">
    <property type="entry name" value="Single helix bin"/>
    <property type="match status" value="1"/>
</dbReference>
<feature type="compositionally biased region" description="Polar residues" evidence="5">
    <location>
        <begin position="324"/>
        <end position="347"/>
    </location>
</feature>
<feature type="compositionally biased region" description="Low complexity" evidence="5">
    <location>
        <begin position="187"/>
        <end position="213"/>
    </location>
</feature>
<keyword evidence="4 6" id="KW-0472">Membrane</keyword>
<feature type="compositionally biased region" description="Pro residues" evidence="5">
    <location>
        <begin position="306"/>
        <end position="316"/>
    </location>
</feature>
<feature type="transmembrane region" description="Helical" evidence="6">
    <location>
        <begin position="232"/>
        <end position="257"/>
    </location>
</feature>
<dbReference type="Proteomes" id="UP001497453">
    <property type="component" value="Chromosome 9"/>
</dbReference>
<sequence length="370" mass="38830">MVIRSDVSQWFDCSLPRPRVDFAYIALIASVLFGLVVALVALIPRAVAQGTNATCLTGFEWMVNSRSQSPCLVAAYLNSPCLSNPSNAFVLALPPGSHYAPPPPENSTPCRCSSVYYSMLQACALCQDDNSVPWSTWTANCQNGTFPSVYPRDISPGTSVPAWAYLDVVQLDNFNITAAQALAASNPPESSAGSSATSTTPTSASTARPSPTSGDANQDSNASSGSGKKTNVGAIAGGVIAGVVGLALIAGAIWWFLRRRRNSRGRMAPSSGFDFNGNPVGMHYDEKEQALLSSTTPHLGTTPLYAPQPVPTPPPMSKIYDPNDPSTFPSASPEASLSTTAYAQSTAPYGYPHNGGYPQAPGRYGGIPEL</sequence>
<dbReference type="PANTHER" id="PTHR15549">
    <property type="entry name" value="PAIRED IMMUNOGLOBULIN-LIKE TYPE 2 RECEPTOR"/>
    <property type="match status" value="1"/>
</dbReference>
<name>A0ABP1E892_9APHY</name>
<evidence type="ECO:0000256" key="4">
    <source>
        <dbReference type="ARBA" id="ARBA00023136"/>
    </source>
</evidence>
<evidence type="ECO:0000256" key="5">
    <source>
        <dbReference type="SAM" id="MobiDB-lite"/>
    </source>
</evidence>
<feature type="compositionally biased region" description="Polar residues" evidence="5">
    <location>
        <begin position="214"/>
        <end position="227"/>
    </location>
</feature>
<keyword evidence="3 6" id="KW-1133">Transmembrane helix</keyword>
<comment type="subcellular location">
    <subcellularLocation>
        <location evidence="1">Membrane</location>
        <topology evidence="1">Single-pass membrane protein</topology>
    </subcellularLocation>
</comment>
<gene>
    <name evidence="7" type="ORF">GFSPODELE1_LOCUS10684</name>
</gene>
<organism evidence="7 8">
    <name type="scientific">Somion occarium</name>
    <dbReference type="NCBI Taxonomy" id="3059160"/>
    <lineage>
        <taxon>Eukaryota</taxon>
        <taxon>Fungi</taxon>
        <taxon>Dikarya</taxon>
        <taxon>Basidiomycota</taxon>
        <taxon>Agaricomycotina</taxon>
        <taxon>Agaricomycetes</taxon>
        <taxon>Polyporales</taxon>
        <taxon>Cerrenaceae</taxon>
        <taxon>Somion</taxon>
    </lineage>
</organism>
<keyword evidence="8" id="KW-1185">Reference proteome</keyword>
<proteinExistence type="predicted"/>